<protein>
    <submittedName>
        <fullName evidence="2">Dienelactone hydrolase family protein</fullName>
    </submittedName>
</protein>
<dbReference type="PANTHER" id="PTHR17630">
    <property type="entry name" value="DIENELACTONE HYDROLASE"/>
    <property type="match status" value="1"/>
</dbReference>
<dbReference type="PANTHER" id="PTHR17630:SF44">
    <property type="entry name" value="PROTEIN AIM2"/>
    <property type="match status" value="1"/>
</dbReference>
<proteinExistence type="predicted"/>
<dbReference type="Proteomes" id="UP001610446">
    <property type="component" value="Unassembled WGS sequence"/>
</dbReference>
<feature type="domain" description="Dienelactone hydrolase" evidence="1">
    <location>
        <begin position="31"/>
        <end position="244"/>
    </location>
</feature>
<dbReference type="EMBL" id="JBFXLU010000087">
    <property type="protein sequence ID" value="KAL2843695.1"/>
    <property type="molecule type" value="Genomic_DNA"/>
</dbReference>
<gene>
    <name evidence="2" type="ORF">BJY01DRAFT_264166</name>
</gene>
<evidence type="ECO:0000313" key="2">
    <source>
        <dbReference type="EMBL" id="KAL2843695.1"/>
    </source>
</evidence>
<dbReference type="InterPro" id="IPR002925">
    <property type="entry name" value="Dienelactn_hydro"/>
</dbReference>
<comment type="caution">
    <text evidence="2">The sequence shown here is derived from an EMBL/GenBank/DDBJ whole genome shotgun (WGS) entry which is preliminary data.</text>
</comment>
<dbReference type="Pfam" id="PF01738">
    <property type="entry name" value="DLH"/>
    <property type="match status" value="1"/>
</dbReference>
<keyword evidence="3" id="KW-1185">Reference proteome</keyword>
<name>A0ABR4JUG6_9EURO</name>
<organism evidence="2 3">
    <name type="scientific">Aspergillus pseudoustus</name>
    <dbReference type="NCBI Taxonomy" id="1810923"/>
    <lineage>
        <taxon>Eukaryota</taxon>
        <taxon>Fungi</taxon>
        <taxon>Dikarya</taxon>
        <taxon>Ascomycota</taxon>
        <taxon>Pezizomycotina</taxon>
        <taxon>Eurotiomycetes</taxon>
        <taxon>Eurotiomycetidae</taxon>
        <taxon>Eurotiales</taxon>
        <taxon>Aspergillaceae</taxon>
        <taxon>Aspergillus</taxon>
        <taxon>Aspergillus subgen. Nidulantes</taxon>
    </lineage>
</organism>
<sequence length="246" mass="27058">MTSNQVSACCFTGFRHEGKPVGEVKAIGEIRTYFSYPANNNAPERAVIILSDVFGIFTNSQLLADDFAANGYLAIVPDLFAGDAMDLGDFEAGKIDIPEWISRHGTDATDPIIDAVIRHFRDKLGIKKIAGAGYCFGGKYVTRFLVDGKLDTGYSAHPSFVADGELAAIKKPFSLSAAENDQIFTRDSRYKFEEILGHTGQQYQINLFSGVEHGFSIRADLSRPENKFAKEQAFVQALGWFAHTLI</sequence>
<keyword evidence="2" id="KW-0378">Hydrolase</keyword>
<accession>A0ABR4JUG6</accession>
<reference evidence="2 3" key="1">
    <citation type="submission" date="2024-07" db="EMBL/GenBank/DDBJ databases">
        <title>Section-level genome sequencing and comparative genomics of Aspergillus sections Usti and Cavernicolus.</title>
        <authorList>
            <consortium name="Lawrence Berkeley National Laboratory"/>
            <person name="Nybo J.L."/>
            <person name="Vesth T.C."/>
            <person name="Theobald S."/>
            <person name="Frisvad J.C."/>
            <person name="Larsen T.O."/>
            <person name="Kjaerboelling I."/>
            <person name="Rothschild-Mancinelli K."/>
            <person name="Lyhne E.K."/>
            <person name="Kogle M.E."/>
            <person name="Barry K."/>
            <person name="Clum A."/>
            <person name="Na H."/>
            <person name="Ledsgaard L."/>
            <person name="Lin J."/>
            <person name="Lipzen A."/>
            <person name="Kuo A."/>
            <person name="Riley R."/>
            <person name="Mondo S."/>
            <person name="Labutti K."/>
            <person name="Haridas S."/>
            <person name="Pangalinan J."/>
            <person name="Salamov A.A."/>
            <person name="Simmons B.A."/>
            <person name="Magnuson J.K."/>
            <person name="Chen J."/>
            <person name="Drula E."/>
            <person name="Henrissat B."/>
            <person name="Wiebenga A."/>
            <person name="Lubbers R.J."/>
            <person name="Gomes A.C."/>
            <person name="Makela M.R."/>
            <person name="Stajich J."/>
            <person name="Grigoriev I.V."/>
            <person name="Mortensen U.H."/>
            <person name="De Vries R.P."/>
            <person name="Baker S.E."/>
            <person name="Andersen M.R."/>
        </authorList>
    </citation>
    <scope>NUCLEOTIDE SEQUENCE [LARGE SCALE GENOMIC DNA]</scope>
    <source>
        <strain evidence="2 3">CBS 123904</strain>
    </source>
</reference>
<dbReference type="SUPFAM" id="SSF53474">
    <property type="entry name" value="alpha/beta-Hydrolases"/>
    <property type="match status" value="1"/>
</dbReference>
<evidence type="ECO:0000313" key="3">
    <source>
        <dbReference type="Proteomes" id="UP001610446"/>
    </source>
</evidence>
<evidence type="ECO:0000259" key="1">
    <source>
        <dbReference type="Pfam" id="PF01738"/>
    </source>
</evidence>
<dbReference type="GO" id="GO:0016787">
    <property type="term" value="F:hydrolase activity"/>
    <property type="evidence" value="ECO:0007669"/>
    <property type="project" value="UniProtKB-KW"/>
</dbReference>
<dbReference type="InterPro" id="IPR029058">
    <property type="entry name" value="AB_hydrolase_fold"/>
</dbReference>
<dbReference type="Gene3D" id="3.40.50.1820">
    <property type="entry name" value="alpha/beta hydrolase"/>
    <property type="match status" value="1"/>
</dbReference>